<reference evidence="6 7" key="1">
    <citation type="submission" date="2024-06" db="EMBL/GenBank/DDBJ databases">
        <title>A chromosome level genome sequence of Diviner's sage (Salvia divinorum).</title>
        <authorList>
            <person name="Ford S.A."/>
            <person name="Ro D.-K."/>
            <person name="Ness R.W."/>
            <person name="Phillips M.A."/>
        </authorList>
    </citation>
    <scope>NUCLEOTIDE SEQUENCE [LARGE SCALE GENOMIC DNA]</scope>
    <source>
        <strain evidence="6">SAF-2024a</strain>
        <tissue evidence="6">Leaf</tissue>
    </source>
</reference>
<keyword evidence="7" id="KW-1185">Reference proteome</keyword>
<protein>
    <submittedName>
        <fullName evidence="6">Nucleolar complex protein 2</fullName>
    </submittedName>
</protein>
<evidence type="ECO:0000256" key="3">
    <source>
        <dbReference type="ARBA" id="ARBA00023242"/>
    </source>
</evidence>
<dbReference type="InterPro" id="IPR005343">
    <property type="entry name" value="Noc2"/>
</dbReference>
<evidence type="ECO:0000256" key="5">
    <source>
        <dbReference type="SAM" id="MobiDB-lite"/>
    </source>
</evidence>
<dbReference type="GO" id="GO:0005634">
    <property type="term" value="C:nucleus"/>
    <property type="evidence" value="ECO:0007669"/>
    <property type="project" value="UniProtKB-SubCell"/>
</dbReference>
<dbReference type="PANTHER" id="PTHR12687">
    <property type="entry name" value="NUCLEOLAR COMPLEX 2 AND RAD4-RELATED"/>
    <property type="match status" value="1"/>
</dbReference>
<accession>A0ABD1FK44</accession>
<gene>
    <name evidence="6" type="ORF">AAHA92_32223</name>
</gene>
<feature type="compositionally biased region" description="Basic and acidic residues" evidence="5">
    <location>
        <begin position="694"/>
        <end position="703"/>
    </location>
</feature>
<dbReference type="EMBL" id="JBEAFC010000014">
    <property type="protein sequence ID" value="KAL1532184.1"/>
    <property type="molecule type" value="Genomic_DNA"/>
</dbReference>
<evidence type="ECO:0000313" key="7">
    <source>
        <dbReference type="Proteomes" id="UP001567538"/>
    </source>
</evidence>
<feature type="coiled-coil region" evidence="4">
    <location>
        <begin position="592"/>
        <end position="619"/>
    </location>
</feature>
<feature type="compositionally biased region" description="Basic residues" evidence="5">
    <location>
        <begin position="1"/>
        <end position="35"/>
    </location>
</feature>
<evidence type="ECO:0000256" key="1">
    <source>
        <dbReference type="ARBA" id="ARBA00004123"/>
    </source>
</evidence>
<dbReference type="Proteomes" id="UP001567538">
    <property type="component" value="Unassembled WGS sequence"/>
</dbReference>
<name>A0ABD1FK44_SALDI</name>
<feature type="region of interest" description="Disordered" evidence="5">
    <location>
        <begin position="158"/>
        <end position="180"/>
    </location>
</feature>
<feature type="compositionally biased region" description="Basic residues" evidence="5">
    <location>
        <begin position="710"/>
        <end position="720"/>
    </location>
</feature>
<sequence length="720" mass="81058">MGKLGKKARKFAKKHLQSVLKQRRKTKALFKRKAPKNGQDDSDEMVDNPAGTFNGRSSEPEGTVITSLDAAFTENEADEIAVASDSDGYLSEDPSCPHYVESETGKSLEDKITTVYSAQNNKIQSDIAALKKKLDRLETKDPGFSNFLESFNSSAKTIQNEDSCSDEGDSSDHEESGEDDLDKYKEKLLSNLLIATWCQMVKEDNSQSAFISLLNAYRAACHYGVESVGHRIDSSETFCNILVFTLSNADYVFRGMLQISSSNGKKETVEKLQKNSKWKNMKSLVKSFVRSTLFLLDQITDSEILTFAMTRIRASLIFFVAFPSLVQRLLKATVHLWATGGRVISSASFLVISDVAAFGSDHFDTCLSKTSISFLSRSRVTEITDIEHMQFLRDCIVELCSLDVQKSSIKAVASLSQCAKIFSLAIQTKKKEAVRKICSWEYVNCVDIWVRFISANIHDYDLQSLFFMTVKLINGVAHMFPGPRYLPLRLKSIEWLNCLSSSSGTFIPVASLVLDVLEYKVAGEGRKALIAFNIAKVLKLPKHYLKSKSFQDECFQSAFKQLAFHFSQRSYHISFPDLATIPVIRLRRILEVTTLESLRRIVKRMIDQLEQNVAFVQKKREDAPFSPLDHQSANSFLQLEKSSLNAPFTQYYKSVLDRACERKVHKFDKKSLTELKTSKTNAAKHKRKPGAADVHVDAEDHPAENGTVNSKRRKRAIEAQ</sequence>
<keyword evidence="4" id="KW-0175">Coiled coil</keyword>
<evidence type="ECO:0000313" key="6">
    <source>
        <dbReference type="EMBL" id="KAL1532184.1"/>
    </source>
</evidence>
<comment type="similarity">
    <text evidence="2">Belongs to the NOC2 family.</text>
</comment>
<dbReference type="AlphaFoldDB" id="A0ABD1FK44"/>
<keyword evidence="3" id="KW-0539">Nucleus</keyword>
<comment type="caution">
    <text evidence="6">The sequence shown here is derived from an EMBL/GenBank/DDBJ whole genome shotgun (WGS) entry which is preliminary data.</text>
</comment>
<feature type="region of interest" description="Disordered" evidence="5">
    <location>
        <begin position="83"/>
        <end position="104"/>
    </location>
</feature>
<dbReference type="Pfam" id="PF03715">
    <property type="entry name" value="Noc2"/>
    <property type="match status" value="1"/>
</dbReference>
<feature type="region of interest" description="Disordered" evidence="5">
    <location>
        <begin position="1"/>
        <end position="62"/>
    </location>
</feature>
<dbReference type="PANTHER" id="PTHR12687:SF8">
    <property type="entry name" value="PROTEIN REBELOTE"/>
    <property type="match status" value="1"/>
</dbReference>
<evidence type="ECO:0000256" key="4">
    <source>
        <dbReference type="SAM" id="Coils"/>
    </source>
</evidence>
<proteinExistence type="inferred from homology"/>
<comment type="subcellular location">
    <subcellularLocation>
        <location evidence="1">Nucleus</location>
    </subcellularLocation>
</comment>
<evidence type="ECO:0000256" key="2">
    <source>
        <dbReference type="ARBA" id="ARBA00005907"/>
    </source>
</evidence>
<feature type="region of interest" description="Disordered" evidence="5">
    <location>
        <begin position="675"/>
        <end position="720"/>
    </location>
</feature>
<organism evidence="6 7">
    <name type="scientific">Salvia divinorum</name>
    <name type="common">Maria pastora</name>
    <name type="synonym">Diviner's sage</name>
    <dbReference type="NCBI Taxonomy" id="28513"/>
    <lineage>
        <taxon>Eukaryota</taxon>
        <taxon>Viridiplantae</taxon>
        <taxon>Streptophyta</taxon>
        <taxon>Embryophyta</taxon>
        <taxon>Tracheophyta</taxon>
        <taxon>Spermatophyta</taxon>
        <taxon>Magnoliopsida</taxon>
        <taxon>eudicotyledons</taxon>
        <taxon>Gunneridae</taxon>
        <taxon>Pentapetalae</taxon>
        <taxon>asterids</taxon>
        <taxon>lamiids</taxon>
        <taxon>Lamiales</taxon>
        <taxon>Lamiaceae</taxon>
        <taxon>Nepetoideae</taxon>
        <taxon>Mentheae</taxon>
        <taxon>Salviinae</taxon>
        <taxon>Salvia</taxon>
        <taxon>Salvia subgen. Calosphace</taxon>
    </lineage>
</organism>